<dbReference type="EMBL" id="CP003557">
    <property type="protein sequence ID" value="AFN74065.1"/>
    <property type="molecule type" value="Genomic_DNA"/>
</dbReference>
<dbReference type="eggNOG" id="COG3746">
    <property type="taxonomic scope" value="Bacteria"/>
</dbReference>
<dbReference type="InterPro" id="IPR010870">
    <property type="entry name" value="Porin_O/P"/>
</dbReference>
<evidence type="ECO:0000256" key="1">
    <source>
        <dbReference type="SAM" id="SignalP"/>
    </source>
</evidence>
<reference evidence="2 3" key="1">
    <citation type="journal article" date="2013" name="PLoS ONE">
        <title>Genomic analysis of Melioribacter roseus, facultatively anaerobic organotrophic bacterium representing a novel deep lineage within Bacteriodetes/Chlorobi group.</title>
        <authorList>
            <person name="Kadnikov V.V."/>
            <person name="Mardanov A.V."/>
            <person name="Podosokorskaya O.A."/>
            <person name="Gavrilov S.N."/>
            <person name="Kublanov I.V."/>
            <person name="Beletsky A.V."/>
            <person name="Bonch-Osmolovskaya E.A."/>
            <person name="Ravin N.V."/>
        </authorList>
    </citation>
    <scope>NUCLEOTIDE SEQUENCE [LARGE SCALE GENOMIC DNA]</scope>
    <source>
        <strain evidence="3">JCM 17771 / P3M-2</strain>
    </source>
</reference>
<dbReference type="Pfam" id="PF07396">
    <property type="entry name" value="Porin_O_P"/>
    <property type="match status" value="1"/>
</dbReference>
<dbReference type="OrthoDB" id="1004895at2"/>
<dbReference type="KEGG" id="mro:MROS_0824"/>
<dbReference type="SUPFAM" id="SSF56935">
    <property type="entry name" value="Porins"/>
    <property type="match status" value="1"/>
</dbReference>
<name>I6Z4J8_MELRP</name>
<proteinExistence type="predicted"/>
<dbReference type="InterPro" id="IPR023614">
    <property type="entry name" value="Porin_dom_sf"/>
</dbReference>
<keyword evidence="1" id="KW-0732">Signal</keyword>
<evidence type="ECO:0000313" key="3">
    <source>
        <dbReference type="Proteomes" id="UP000009011"/>
    </source>
</evidence>
<keyword evidence="3" id="KW-1185">Reference proteome</keyword>
<dbReference type="HOGENOM" id="CLU_793910_0_0_10"/>
<accession>I6Z4J8</accession>
<feature type="signal peptide" evidence="1">
    <location>
        <begin position="1"/>
        <end position="17"/>
    </location>
</feature>
<dbReference type="STRING" id="1191523.MROS_0824"/>
<dbReference type="Gene3D" id="2.40.160.10">
    <property type="entry name" value="Porin"/>
    <property type="match status" value="1"/>
</dbReference>
<gene>
    <name evidence="2" type="ordered locus">MROS_0824</name>
</gene>
<dbReference type="RefSeq" id="WP_014855501.1">
    <property type="nucleotide sequence ID" value="NC_018178.1"/>
</dbReference>
<organism evidence="2 3">
    <name type="scientific">Melioribacter roseus (strain DSM 23840 / JCM 17771 / VKM B-2668 / P3M-2)</name>
    <dbReference type="NCBI Taxonomy" id="1191523"/>
    <lineage>
        <taxon>Bacteria</taxon>
        <taxon>Pseudomonadati</taxon>
        <taxon>Ignavibacteriota</taxon>
        <taxon>Ignavibacteria</taxon>
        <taxon>Ignavibacteriales</taxon>
        <taxon>Melioribacteraceae</taxon>
        <taxon>Melioribacter</taxon>
    </lineage>
</organism>
<dbReference type="Proteomes" id="UP000009011">
    <property type="component" value="Chromosome"/>
</dbReference>
<protein>
    <submittedName>
        <fullName evidence="2">Phosphate-selective porin O and P family protein</fullName>
    </submittedName>
</protein>
<dbReference type="AlphaFoldDB" id="I6Z4J8"/>
<sequence>MKNKIILFLLIAASVAAQNKSASSMKFFGYVRSWYEADLTDNQGGFKVKMARFGVKGDVNEYAGYRVFVDFARLGKLKTSYTDINGQRVLSSASASFSDVLLDAQAILKPAKNFTLSLGQYKVPFGTDNLKSGAEIEFVNRPMLTSVAPGLRDVGVMGEYKFDATIPLKLSAGLFNGAGQNKSEDDKTVNYSVRAVAEVLEGIELSANYYGGRLNDAEVNIFDLGAGVEYKNFTLNGEFGQRNADLNSSTTTSNAFFVYGVYSIKLDNSALSYIMPAVRYEYYEPNNSVSGNEIERITGGVSFQFAKINFAQLRINYELYNYKDGKDNSNKLFIELQTRF</sequence>
<feature type="chain" id="PRO_5003706945" evidence="1">
    <location>
        <begin position="18"/>
        <end position="340"/>
    </location>
</feature>
<evidence type="ECO:0000313" key="2">
    <source>
        <dbReference type="EMBL" id="AFN74065.1"/>
    </source>
</evidence>